<feature type="compositionally biased region" description="Low complexity" evidence="1">
    <location>
        <begin position="42"/>
        <end position="71"/>
    </location>
</feature>
<dbReference type="EMBL" id="JARVII010000003">
    <property type="protein sequence ID" value="MDG9698688.1"/>
    <property type="molecule type" value="Genomic_DNA"/>
</dbReference>
<sequence length="174" mass="18380">MKTTAFFLLTLACLAPGGAWAINKCTDAAGKVSYQEQPCPASARQSAVASPRSPAAPPSAAQQPGKGAAAQAGGGPAAGDASADEAILRLVATDSLVESCKHLPDFNEQGMPLYQKWRQNRRQAYAQYENSGRYAELMARATEQARLTRQAAPQQMNAFCSGPALQALRQQAVQ</sequence>
<feature type="chain" id="PRO_5043981060" evidence="2">
    <location>
        <begin position="22"/>
        <end position="174"/>
    </location>
</feature>
<dbReference type="Proteomes" id="UP001237156">
    <property type="component" value="Unassembled WGS sequence"/>
</dbReference>
<evidence type="ECO:0000256" key="1">
    <source>
        <dbReference type="SAM" id="MobiDB-lite"/>
    </source>
</evidence>
<feature type="signal peptide" evidence="2">
    <location>
        <begin position="1"/>
        <end position="21"/>
    </location>
</feature>
<dbReference type="AlphaFoldDB" id="A0AAW6RKE0"/>
<organism evidence="4 5">
    <name type="scientific">Ottowia cancrivicina</name>
    <dbReference type="NCBI Taxonomy" id="3040346"/>
    <lineage>
        <taxon>Bacteria</taxon>
        <taxon>Pseudomonadati</taxon>
        <taxon>Pseudomonadota</taxon>
        <taxon>Betaproteobacteria</taxon>
        <taxon>Burkholderiales</taxon>
        <taxon>Comamonadaceae</taxon>
        <taxon>Ottowia</taxon>
    </lineage>
</organism>
<evidence type="ECO:0000259" key="3">
    <source>
        <dbReference type="Pfam" id="PF13511"/>
    </source>
</evidence>
<feature type="region of interest" description="Disordered" evidence="1">
    <location>
        <begin position="42"/>
        <end position="80"/>
    </location>
</feature>
<dbReference type="RefSeq" id="WP_279523717.1">
    <property type="nucleotide sequence ID" value="NZ_JARVII010000003.1"/>
</dbReference>
<keyword evidence="2" id="KW-0732">Signal</keyword>
<evidence type="ECO:0000313" key="5">
    <source>
        <dbReference type="Proteomes" id="UP001237156"/>
    </source>
</evidence>
<dbReference type="Pfam" id="PF13511">
    <property type="entry name" value="DUF4124"/>
    <property type="match status" value="1"/>
</dbReference>
<name>A0AAW6RKE0_9BURK</name>
<protein>
    <submittedName>
        <fullName evidence="4">DUF4124 domain-containing protein</fullName>
    </submittedName>
</protein>
<dbReference type="InterPro" id="IPR025392">
    <property type="entry name" value="DUF4124"/>
</dbReference>
<comment type="caution">
    <text evidence="4">The sequence shown here is derived from an EMBL/GenBank/DDBJ whole genome shotgun (WGS) entry which is preliminary data.</text>
</comment>
<feature type="domain" description="DUF4124" evidence="3">
    <location>
        <begin position="10"/>
        <end position="64"/>
    </location>
</feature>
<gene>
    <name evidence="4" type="ORF">QB898_02960</name>
</gene>
<proteinExistence type="predicted"/>
<evidence type="ECO:0000256" key="2">
    <source>
        <dbReference type="SAM" id="SignalP"/>
    </source>
</evidence>
<evidence type="ECO:0000313" key="4">
    <source>
        <dbReference type="EMBL" id="MDG9698688.1"/>
    </source>
</evidence>
<accession>A0AAW6RKE0</accession>
<reference evidence="4 5" key="1">
    <citation type="submission" date="2023-04" db="EMBL/GenBank/DDBJ databases">
        <title>Ottowia paracancer sp. nov., isolated from human stomach.</title>
        <authorList>
            <person name="Song Y."/>
        </authorList>
    </citation>
    <scope>NUCLEOTIDE SEQUENCE [LARGE SCALE GENOMIC DNA]</scope>
    <source>
        <strain evidence="4 5">10c7w1</strain>
    </source>
</reference>
<keyword evidence="5" id="KW-1185">Reference proteome</keyword>